<keyword evidence="4" id="KW-0732">Signal</keyword>
<dbReference type="PANTHER" id="PTHR11742:SF101">
    <property type="entry name" value="MANNOSYL-OLIGOSACCHARIDE ALPHA-1,2-MANNOSIDASE 1B"/>
    <property type="match status" value="1"/>
</dbReference>
<dbReference type="GO" id="GO:0036503">
    <property type="term" value="P:ERAD pathway"/>
    <property type="evidence" value="ECO:0007669"/>
    <property type="project" value="UniProtKB-ARBA"/>
</dbReference>
<sequence>MAPKLTRIYAVAFFPSFLLFLLFHPIPLPTWLTSYDMKLGPRFVTIASMAFWLQNDVLHAYAEPVQSPYIQLPPTAPDDRAAVKQLFNSSYQVYRKFAFGHDEVAPDSQTTLDPRNGWGATIVDGLSTMAIMGFDDLVEEAVGFISKIDFSKSNTSDTVSVFETTIRYVGGLISAYELTNYTHPILLQKAQEVADKLVYAWVGNNALPYGQLNFTTNTPIVQASNIAEAGTLTVEFGALSRYTKNDTYINLALKSAEYIAKLPPPLPGLAPQCIDPTSGNFTCGYVTWGGGSDSCYEYFAKYTRLFNPSSTLLMDTWFTGVDSSIKTLLKTSTVGDYTYLADYDDQKQIRHVGSHLACFYGGNWILGGAMLNNETIVNHGLELTDACWNTYASTTSGIGPEIFAYISSDGAYTGGGTPSPAQLAFYKQHGYYITAPDYILRPEVLESNFYAYRRTGNVQYYKNAQAAVKSLNNYIILRNGGAVGLNDVDQPSSGIIDETESFWFAEVLKYLYLTFDDPNNISLDTHVFNTESHPLKAPPAMNQYGSGKFVTYGQQFSPISGNGYTPPISASPGLPTPIQQILNQGI</sequence>
<proteinExistence type="inferred from homology"/>
<comment type="cofactor">
    <cofactor evidence="1 12">
        <name>Ca(2+)</name>
        <dbReference type="ChEBI" id="CHEBI:29108"/>
    </cofactor>
</comment>
<feature type="active site" evidence="11">
    <location>
        <position position="293"/>
    </location>
</feature>
<evidence type="ECO:0000256" key="5">
    <source>
        <dbReference type="ARBA" id="ARBA00022801"/>
    </source>
</evidence>
<dbReference type="InParanoid" id="A0A0C2WWN2"/>
<keyword evidence="12" id="KW-0106">Calcium</keyword>
<evidence type="ECO:0000256" key="2">
    <source>
        <dbReference type="ARBA" id="ARBA00004922"/>
    </source>
</evidence>
<comment type="similarity">
    <text evidence="3 14">Belongs to the glycosyl hydrolase 47 family.</text>
</comment>
<evidence type="ECO:0000256" key="12">
    <source>
        <dbReference type="PIRSR" id="PIRSR601382-2"/>
    </source>
</evidence>
<dbReference type="InterPro" id="IPR036026">
    <property type="entry name" value="Seven-hairpin_glycosidases"/>
</dbReference>
<dbReference type="GO" id="GO:0005975">
    <property type="term" value="P:carbohydrate metabolic process"/>
    <property type="evidence" value="ECO:0007669"/>
    <property type="project" value="InterPro"/>
</dbReference>
<dbReference type="HOGENOM" id="CLU_003818_0_2_1"/>
<evidence type="ECO:0000313" key="15">
    <source>
        <dbReference type="EMBL" id="KIL60763.1"/>
    </source>
</evidence>
<evidence type="ECO:0000256" key="6">
    <source>
        <dbReference type="ARBA" id="ARBA00023157"/>
    </source>
</evidence>
<evidence type="ECO:0000256" key="13">
    <source>
        <dbReference type="PIRSR" id="PIRSR601382-3"/>
    </source>
</evidence>
<dbReference type="Pfam" id="PF01532">
    <property type="entry name" value="Glyco_hydro_47"/>
    <property type="match status" value="1"/>
</dbReference>
<comment type="pathway">
    <text evidence="2">Protein modification; protein glycosylation.</text>
</comment>
<feature type="binding site" evidence="12">
    <location>
        <position position="530"/>
    </location>
    <ligand>
        <name>Ca(2+)</name>
        <dbReference type="ChEBI" id="CHEBI:29108"/>
    </ligand>
</feature>
<feature type="active site" description="Proton donor" evidence="11">
    <location>
        <position position="163"/>
    </location>
</feature>
<dbReference type="Gene3D" id="1.50.10.10">
    <property type="match status" value="1"/>
</dbReference>
<reference evidence="15 16" key="1">
    <citation type="submission" date="2014-04" db="EMBL/GenBank/DDBJ databases">
        <title>Evolutionary Origins and Diversification of the Mycorrhizal Mutualists.</title>
        <authorList>
            <consortium name="DOE Joint Genome Institute"/>
            <consortium name="Mycorrhizal Genomics Consortium"/>
            <person name="Kohler A."/>
            <person name="Kuo A."/>
            <person name="Nagy L.G."/>
            <person name="Floudas D."/>
            <person name="Copeland A."/>
            <person name="Barry K.W."/>
            <person name="Cichocki N."/>
            <person name="Veneault-Fourrey C."/>
            <person name="LaButti K."/>
            <person name="Lindquist E.A."/>
            <person name="Lipzen A."/>
            <person name="Lundell T."/>
            <person name="Morin E."/>
            <person name="Murat C."/>
            <person name="Riley R."/>
            <person name="Ohm R."/>
            <person name="Sun H."/>
            <person name="Tunlid A."/>
            <person name="Henrissat B."/>
            <person name="Grigoriev I.V."/>
            <person name="Hibbett D.S."/>
            <person name="Martin F."/>
        </authorList>
    </citation>
    <scope>NUCLEOTIDE SEQUENCE [LARGE SCALE GENOMIC DNA]</scope>
    <source>
        <strain evidence="15 16">Koide BX008</strain>
    </source>
</reference>
<name>A0A0C2WWN2_AMAMK</name>
<protein>
    <recommendedName>
        <fullName evidence="14">alpha-1,2-Mannosidase</fullName>
        <ecNumber evidence="14">3.2.1.-</ecNumber>
    </recommendedName>
</protein>
<dbReference type="PRINTS" id="PR00747">
    <property type="entry name" value="GLYHDRLASE47"/>
</dbReference>
<dbReference type="SUPFAM" id="SSF48225">
    <property type="entry name" value="Seven-hairpin glycosidases"/>
    <property type="match status" value="1"/>
</dbReference>
<dbReference type="GO" id="GO:0005783">
    <property type="term" value="C:endoplasmic reticulum"/>
    <property type="evidence" value="ECO:0007669"/>
    <property type="project" value="TreeGrafter"/>
</dbReference>
<evidence type="ECO:0000256" key="3">
    <source>
        <dbReference type="ARBA" id="ARBA00007658"/>
    </source>
</evidence>
<feature type="active site" description="Proton donor" evidence="11">
    <location>
        <position position="401"/>
    </location>
</feature>
<dbReference type="EC" id="3.2.1.-" evidence="14"/>
<keyword evidence="6 13" id="KW-1015">Disulfide bond</keyword>
<evidence type="ECO:0000256" key="8">
    <source>
        <dbReference type="ARBA" id="ARBA00023295"/>
    </source>
</evidence>
<dbReference type="OrthoDB" id="8118055at2759"/>
<dbReference type="GO" id="GO:0005509">
    <property type="term" value="F:calcium ion binding"/>
    <property type="evidence" value="ECO:0007669"/>
    <property type="project" value="InterPro"/>
</dbReference>
<comment type="catalytic activity">
    <reaction evidence="9">
        <text>N(4)-(alpha-D-Man-(1-&gt;2)-alpha-D-Man-(1-&gt;2)-alpha-D-Man-(1-&gt;3)-[alpha-D-Man-(1-&gt;3)-[alpha-D-Man-(1-&gt;2)-alpha-D-Man-(1-&gt;6)]-alpha-D-Man-(1-&gt;6)]-beta-D-Man-(1-&gt;4)-beta-D-GlcNAc-(1-&gt;4)-beta-D-GlcNAc)-L-asparaginyl-[protein] (N-glucan mannose isomer 8A1,2,3B1,3) + 3 H2O = N(4)-(alpha-D-Man-(1-&gt;3)-[alpha-D-Man-(1-&gt;3)-[alpha-D-Man-(1-&gt;6)]-alpha-D-Man-(1-&gt;6)]-beta-D-Man-(1-&gt;4)-beta-D-GlcNAc-(1-&gt;4)-beta-D-GlcNAc)-L-asparaginyl-[protein] (N-glucan mannose isomer 5A1,2) + 3 beta-D-mannose</text>
        <dbReference type="Rhea" id="RHEA:56028"/>
        <dbReference type="Rhea" id="RHEA-COMP:14358"/>
        <dbReference type="Rhea" id="RHEA-COMP:14367"/>
        <dbReference type="ChEBI" id="CHEBI:15377"/>
        <dbReference type="ChEBI" id="CHEBI:28563"/>
        <dbReference type="ChEBI" id="CHEBI:59087"/>
        <dbReference type="ChEBI" id="CHEBI:60628"/>
        <dbReference type="EC" id="3.2.1.113"/>
    </reaction>
</comment>
<evidence type="ECO:0000256" key="1">
    <source>
        <dbReference type="ARBA" id="ARBA00001913"/>
    </source>
</evidence>
<evidence type="ECO:0000256" key="11">
    <source>
        <dbReference type="PIRSR" id="PIRSR601382-1"/>
    </source>
</evidence>
<accession>A0A0C2WWN2</accession>
<evidence type="ECO:0000256" key="14">
    <source>
        <dbReference type="RuleBase" id="RU361193"/>
    </source>
</evidence>
<dbReference type="InterPro" id="IPR050749">
    <property type="entry name" value="Glycosyl_Hydrolase_47"/>
</dbReference>
<feature type="disulfide bond" evidence="13">
    <location>
        <begin position="358"/>
        <end position="387"/>
    </location>
</feature>
<evidence type="ECO:0000256" key="10">
    <source>
        <dbReference type="ARBA" id="ARBA00048605"/>
    </source>
</evidence>
<evidence type="ECO:0000256" key="9">
    <source>
        <dbReference type="ARBA" id="ARBA00047669"/>
    </source>
</evidence>
<evidence type="ECO:0000256" key="4">
    <source>
        <dbReference type="ARBA" id="ARBA00022729"/>
    </source>
</evidence>
<dbReference type="InterPro" id="IPR001382">
    <property type="entry name" value="Glyco_hydro_47"/>
</dbReference>
<dbReference type="EMBL" id="KN818293">
    <property type="protein sequence ID" value="KIL60763.1"/>
    <property type="molecule type" value="Genomic_DNA"/>
</dbReference>
<keyword evidence="16" id="KW-1185">Reference proteome</keyword>
<keyword evidence="5 14" id="KW-0378">Hydrolase</keyword>
<feature type="active site" evidence="11">
    <location>
        <position position="443"/>
    </location>
</feature>
<dbReference type="STRING" id="946122.A0A0C2WWN2"/>
<dbReference type="PANTHER" id="PTHR11742">
    <property type="entry name" value="MANNOSYL-OLIGOSACCHARIDE ALPHA-1,2-MANNOSIDASE-RELATED"/>
    <property type="match status" value="1"/>
</dbReference>
<dbReference type="GO" id="GO:0016020">
    <property type="term" value="C:membrane"/>
    <property type="evidence" value="ECO:0007669"/>
    <property type="project" value="InterPro"/>
</dbReference>
<comment type="catalytic activity">
    <reaction evidence="10">
        <text>N(4)-(alpha-D-Man-(1-&gt;2)-alpha-D-Man-(1-&gt;2)-alpha-D-Man-(1-&gt;3)-[alpha-D-Man-(1-&gt;2)-alpha-D-Man-(1-&gt;3)-[alpha-D-Man-(1-&gt;2)-alpha-D-Man-(1-&gt;6)]-alpha-D-Man-(1-&gt;6)]-beta-D-Man-(1-&gt;4)-beta-D-GlcNAc-(1-&gt;4)-beta-D-GlcNAc)-L-asparaginyl-[protein] (N-glucan mannose isomer 9A1,2,3B1,2,3) + 4 H2O = N(4)-(alpha-D-Man-(1-&gt;3)-[alpha-D-Man-(1-&gt;3)-[alpha-D-Man-(1-&gt;6)]-alpha-D-Man-(1-&gt;6)]-beta-D-Man-(1-&gt;4)-beta-D-GlcNAc-(1-&gt;4)-beta-D-GlcNAc)-L-asparaginyl-[protein] (N-glucan mannose isomer 5A1,2) + 4 beta-D-mannose</text>
        <dbReference type="Rhea" id="RHEA:56008"/>
        <dbReference type="Rhea" id="RHEA-COMP:14356"/>
        <dbReference type="Rhea" id="RHEA-COMP:14367"/>
        <dbReference type="ChEBI" id="CHEBI:15377"/>
        <dbReference type="ChEBI" id="CHEBI:28563"/>
        <dbReference type="ChEBI" id="CHEBI:59087"/>
        <dbReference type="ChEBI" id="CHEBI:139493"/>
        <dbReference type="EC" id="3.2.1.113"/>
    </reaction>
</comment>
<dbReference type="Proteomes" id="UP000054549">
    <property type="component" value="Unassembled WGS sequence"/>
</dbReference>
<keyword evidence="8 14" id="KW-0326">Glycosidase</keyword>
<keyword evidence="7" id="KW-0325">Glycoprotein</keyword>
<gene>
    <name evidence="15" type="ORF">M378DRAFT_167740</name>
</gene>
<dbReference type="AlphaFoldDB" id="A0A0C2WWN2"/>
<dbReference type="InterPro" id="IPR012341">
    <property type="entry name" value="6hp_glycosidase-like_sf"/>
</dbReference>
<organism evidence="15 16">
    <name type="scientific">Amanita muscaria (strain Koide BX008)</name>
    <dbReference type="NCBI Taxonomy" id="946122"/>
    <lineage>
        <taxon>Eukaryota</taxon>
        <taxon>Fungi</taxon>
        <taxon>Dikarya</taxon>
        <taxon>Basidiomycota</taxon>
        <taxon>Agaricomycotina</taxon>
        <taxon>Agaricomycetes</taxon>
        <taxon>Agaricomycetidae</taxon>
        <taxon>Agaricales</taxon>
        <taxon>Pluteineae</taxon>
        <taxon>Amanitaceae</taxon>
        <taxon>Amanita</taxon>
    </lineage>
</organism>
<dbReference type="GO" id="GO:0004571">
    <property type="term" value="F:mannosyl-oligosaccharide 1,2-alpha-mannosidase activity"/>
    <property type="evidence" value="ECO:0007669"/>
    <property type="project" value="UniProtKB-EC"/>
</dbReference>
<evidence type="ECO:0000256" key="7">
    <source>
        <dbReference type="ARBA" id="ARBA00023180"/>
    </source>
</evidence>
<keyword evidence="12" id="KW-0479">Metal-binding</keyword>
<evidence type="ECO:0000313" key="16">
    <source>
        <dbReference type="Proteomes" id="UP000054549"/>
    </source>
</evidence>